<evidence type="ECO:0000313" key="2">
    <source>
        <dbReference type="Proteomes" id="UP000646579"/>
    </source>
</evidence>
<organism evidence="1 2">
    <name type="scientific">Devosia pacifica</name>
    <dbReference type="NCBI Taxonomy" id="1335967"/>
    <lineage>
        <taxon>Bacteria</taxon>
        <taxon>Pseudomonadati</taxon>
        <taxon>Pseudomonadota</taxon>
        <taxon>Alphaproteobacteria</taxon>
        <taxon>Hyphomicrobiales</taxon>
        <taxon>Devosiaceae</taxon>
        <taxon>Devosia</taxon>
    </lineage>
</organism>
<accession>A0A918VVZ9</accession>
<dbReference type="EMBL" id="BMZE01000002">
    <property type="protein sequence ID" value="GHA28331.1"/>
    <property type="molecule type" value="Genomic_DNA"/>
</dbReference>
<keyword evidence="2" id="KW-1185">Reference proteome</keyword>
<gene>
    <name evidence="1" type="ORF">GCM10007989_25480</name>
</gene>
<name>A0A918VVZ9_9HYPH</name>
<reference evidence="1" key="1">
    <citation type="journal article" date="2014" name="Int. J. Syst. Evol. Microbiol.">
        <title>Complete genome sequence of Corynebacterium casei LMG S-19264T (=DSM 44701T), isolated from a smear-ripened cheese.</title>
        <authorList>
            <consortium name="US DOE Joint Genome Institute (JGI-PGF)"/>
            <person name="Walter F."/>
            <person name="Albersmeier A."/>
            <person name="Kalinowski J."/>
            <person name="Ruckert C."/>
        </authorList>
    </citation>
    <scope>NUCLEOTIDE SEQUENCE</scope>
    <source>
        <strain evidence="1">KCTC 32437</strain>
    </source>
</reference>
<proteinExistence type="predicted"/>
<dbReference type="Proteomes" id="UP000646579">
    <property type="component" value="Unassembled WGS sequence"/>
</dbReference>
<reference evidence="1" key="2">
    <citation type="submission" date="2020-09" db="EMBL/GenBank/DDBJ databases">
        <authorList>
            <person name="Sun Q."/>
            <person name="Kim S."/>
        </authorList>
    </citation>
    <scope>NUCLEOTIDE SEQUENCE</scope>
    <source>
        <strain evidence="1">KCTC 32437</strain>
    </source>
</reference>
<protein>
    <submittedName>
        <fullName evidence="1">Uncharacterized protein</fullName>
    </submittedName>
</protein>
<comment type="caution">
    <text evidence="1">The sequence shown here is derived from an EMBL/GenBank/DDBJ whole genome shotgun (WGS) entry which is preliminary data.</text>
</comment>
<evidence type="ECO:0000313" key="1">
    <source>
        <dbReference type="EMBL" id="GHA28331.1"/>
    </source>
</evidence>
<dbReference type="AlphaFoldDB" id="A0A918VVZ9"/>
<sequence>MGLTAPTFRIALVLLSIAGPNGGFSIDKPRMERLTGIRMDNARRHLERVRTATFDYGDEAAPVFSDLDYTAGVQKRLAGIISGRLSPQMVEAISNPIWAGKRIGVDFEEMKKLSTLPGLLLWLRLAVERSDGKDEFRLRLKPEDAAEMFGQYLSRATVRKKDRDGDEYMWTALSRIYSIMIEPAVKDLWNALDEHVVDATPVTPPGGGKGKAWHYVDLKFARVQRQMSIRELAQSVRDHEEYQRTKFDNPDL</sequence>